<sequence>MRVFAQRLAELKQTGCSILVTGTVDEDGFGEQLALSFGGPDRKQVLVTPHEPRNPGRVLPDGVTADMESVRLVSGEQARRAATAEPGMADGLGVVSDDILAAVNELGDEYDLAANDLRVGVTALDQLGTDVGSESVRRFVRTASQCVSLVNGTLYCQFRDDPERAAYLLDGELFDARVELRSQPEQVEQRWHLPADDITTDWIPV</sequence>
<reference evidence="1" key="3">
    <citation type="submission" date="2024-09" db="EMBL/GenBank/DDBJ databases">
        <authorList>
            <person name="Sun Q."/>
        </authorList>
    </citation>
    <scope>NUCLEOTIDE SEQUENCE</scope>
    <source>
        <strain evidence="1">CCM 7472</strain>
    </source>
</reference>
<dbReference type="EMBL" id="JBHSZH010000003">
    <property type="protein sequence ID" value="MFC7079383.1"/>
    <property type="molecule type" value="Genomic_DNA"/>
</dbReference>
<dbReference type="GeneID" id="79305701"/>
<proteinExistence type="predicted"/>
<reference evidence="3" key="2">
    <citation type="journal article" date="2019" name="Int. J. Syst. Evol. Microbiol.">
        <title>The Global Catalogue of Microorganisms (GCM) 10K type strain sequencing project: providing services to taxonomists for standard genome sequencing and annotation.</title>
        <authorList>
            <consortium name="The Broad Institute Genomics Platform"/>
            <consortium name="The Broad Institute Genome Sequencing Center for Infectious Disease"/>
            <person name="Wu L."/>
            <person name="Ma J."/>
        </authorList>
    </citation>
    <scope>NUCLEOTIDE SEQUENCE [LARGE SCALE GENOMIC DNA]</scope>
    <source>
        <strain evidence="3">DT72</strain>
    </source>
</reference>
<protein>
    <submittedName>
        <fullName evidence="1">Uncharacterized protein</fullName>
    </submittedName>
</protein>
<evidence type="ECO:0000313" key="3">
    <source>
        <dbReference type="Proteomes" id="UP001596407"/>
    </source>
</evidence>
<dbReference type="InterPro" id="IPR055927">
    <property type="entry name" value="DUF7504"/>
</dbReference>
<dbReference type="EMBL" id="JBHSZH010000003">
    <property type="protein sequence ID" value="MFC7079267.1"/>
    <property type="molecule type" value="Genomic_DNA"/>
</dbReference>
<accession>A0ABD5WFC7</accession>
<dbReference type="AlphaFoldDB" id="A0ABD5WFC7"/>
<evidence type="ECO:0000313" key="1">
    <source>
        <dbReference type="EMBL" id="MFC7079267.1"/>
    </source>
</evidence>
<gene>
    <name evidence="1" type="ORF">ACFQJ6_03015</name>
    <name evidence="2" type="ORF">ACFQJ6_03685</name>
</gene>
<reference evidence="1" key="1">
    <citation type="journal article" date="2014" name="Int. J. Syst. Evol. Microbiol.">
        <title>Complete genome sequence of Corynebacterium casei LMG S-19264T (=DSM 44701T), isolated from a smear-ripened cheese.</title>
        <authorList>
            <consortium name="US DOE Joint Genome Institute (JGI-PGF)"/>
            <person name="Walter F."/>
            <person name="Albersmeier A."/>
            <person name="Kalinowski J."/>
            <person name="Ruckert C."/>
        </authorList>
    </citation>
    <scope>NUCLEOTIDE SEQUENCE [LARGE SCALE GENOMIC DNA]</scope>
    <source>
        <strain evidence="1">CCM 7472</strain>
    </source>
</reference>
<dbReference type="RefSeq" id="WP_276282652.1">
    <property type="nucleotide sequence ID" value="NZ_CP119811.1"/>
</dbReference>
<name>A0ABD5WFC7_9EURY</name>
<dbReference type="Proteomes" id="UP001596407">
    <property type="component" value="Unassembled WGS sequence"/>
</dbReference>
<dbReference type="Pfam" id="PF24336">
    <property type="entry name" value="DUF7504"/>
    <property type="match status" value="1"/>
</dbReference>
<comment type="caution">
    <text evidence="1">The sequence shown here is derived from an EMBL/GenBank/DDBJ whole genome shotgun (WGS) entry which is preliminary data.</text>
</comment>
<evidence type="ECO:0000313" key="2">
    <source>
        <dbReference type="EMBL" id="MFC7079383.1"/>
    </source>
</evidence>
<organism evidence="1 3">
    <name type="scientific">Halorussus caseinilyticus</name>
    <dbReference type="NCBI Taxonomy" id="3034025"/>
    <lineage>
        <taxon>Archaea</taxon>
        <taxon>Methanobacteriati</taxon>
        <taxon>Methanobacteriota</taxon>
        <taxon>Stenosarchaea group</taxon>
        <taxon>Halobacteria</taxon>
        <taxon>Halobacteriales</taxon>
        <taxon>Haladaptataceae</taxon>
        <taxon>Halorussus</taxon>
    </lineage>
</organism>
<keyword evidence="3" id="KW-1185">Reference proteome</keyword>